<evidence type="ECO:0000313" key="6">
    <source>
        <dbReference type="EMBL" id="EJT69696.1"/>
    </source>
</evidence>
<dbReference type="FunFam" id="3.30.160.20:FF:000070">
    <property type="entry name" value="Related to MRF1-peptide chain release factor, mitochondrial"/>
    <property type="match status" value="1"/>
</dbReference>
<dbReference type="InterPro" id="IPR050057">
    <property type="entry name" value="Prokaryotic/Mito_RF"/>
</dbReference>
<dbReference type="PROSITE" id="PS00745">
    <property type="entry name" value="RF_PROK_I"/>
    <property type="match status" value="1"/>
</dbReference>
<reference evidence="6" key="3">
    <citation type="submission" date="2010-09" db="EMBL/GenBank/DDBJ databases">
        <title>Annotation of Gaeumannomyces graminis var. tritici R3-111a-1.</title>
        <authorList>
            <consortium name="The Broad Institute Genome Sequencing Platform"/>
            <person name="Ma L.-J."/>
            <person name="Dead R."/>
            <person name="Young S.K."/>
            <person name="Zeng Q."/>
            <person name="Gargeya S."/>
            <person name="Fitzgerald M."/>
            <person name="Haas B."/>
            <person name="Abouelleil A."/>
            <person name="Alvarado L."/>
            <person name="Arachchi H.M."/>
            <person name="Berlin A."/>
            <person name="Brown A."/>
            <person name="Chapman S.B."/>
            <person name="Chen Z."/>
            <person name="Dunbar C."/>
            <person name="Freedman E."/>
            <person name="Gearin G."/>
            <person name="Gellesch M."/>
            <person name="Goldberg J."/>
            <person name="Griggs A."/>
            <person name="Gujja S."/>
            <person name="Heiman D."/>
            <person name="Howarth C."/>
            <person name="Larson L."/>
            <person name="Lui A."/>
            <person name="MacDonald P.J.P."/>
            <person name="Mehta T."/>
            <person name="Montmayeur A."/>
            <person name="Murphy C."/>
            <person name="Neiman D."/>
            <person name="Pearson M."/>
            <person name="Priest M."/>
            <person name="Roberts A."/>
            <person name="Saif S."/>
            <person name="Shea T."/>
            <person name="Shenoy N."/>
            <person name="Sisk P."/>
            <person name="Stolte C."/>
            <person name="Sykes S."/>
            <person name="Yandava C."/>
            <person name="Wortman J."/>
            <person name="Nusbaum C."/>
            <person name="Birren B."/>
        </authorList>
    </citation>
    <scope>NUCLEOTIDE SEQUENCE</scope>
    <source>
        <strain evidence="6">R3-111a-1</strain>
    </source>
</reference>
<evidence type="ECO:0000256" key="1">
    <source>
        <dbReference type="ARBA" id="ARBA00010835"/>
    </source>
</evidence>
<accession>J3PGF4</accession>
<keyword evidence="2" id="KW-0488">Methylation</keyword>
<dbReference type="FunCoup" id="J3PGF4">
    <property type="interactions" value="683"/>
</dbReference>
<dbReference type="Pfam" id="PF00472">
    <property type="entry name" value="RF-1"/>
    <property type="match status" value="1"/>
</dbReference>
<feature type="non-terminal residue" evidence="6">
    <location>
        <position position="469"/>
    </location>
</feature>
<dbReference type="GO" id="GO:0005739">
    <property type="term" value="C:mitochondrion"/>
    <property type="evidence" value="ECO:0007669"/>
    <property type="project" value="EnsemblFungi"/>
</dbReference>
<keyword evidence="3" id="KW-0648">Protein biosynthesis</keyword>
<reference evidence="7" key="5">
    <citation type="submission" date="2018-04" db="UniProtKB">
        <authorList>
            <consortium name="EnsemblFungi"/>
        </authorList>
    </citation>
    <scope>IDENTIFICATION</scope>
    <source>
        <strain evidence="7">R3-111a-1</strain>
    </source>
</reference>
<protein>
    <recommendedName>
        <fullName evidence="5">Prokaryotic-type class I peptide chain release factors domain-containing protein</fullName>
    </recommendedName>
</protein>
<dbReference type="HOGENOM" id="CLU_036856_0_8_1"/>
<dbReference type="Gene3D" id="3.30.70.1660">
    <property type="match status" value="1"/>
</dbReference>
<evidence type="ECO:0000259" key="5">
    <source>
        <dbReference type="PROSITE" id="PS00745"/>
    </source>
</evidence>
<dbReference type="Pfam" id="PF03462">
    <property type="entry name" value="PCRF"/>
    <property type="match status" value="1"/>
</dbReference>
<dbReference type="PANTHER" id="PTHR43804">
    <property type="entry name" value="LD18447P"/>
    <property type="match status" value="1"/>
</dbReference>
<reference evidence="7" key="4">
    <citation type="journal article" date="2015" name="G3 (Bethesda)">
        <title>Genome sequences of three phytopathogenic species of the Magnaporthaceae family of fungi.</title>
        <authorList>
            <person name="Okagaki L.H."/>
            <person name="Nunes C.C."/>
            <person name="Sailsbery J."/>
            <person name="Clay B."/>
            <person name="Brown D."/>
            <person name="John T."/>
            <person name="Oh Y."/>
            <person name="Young N."/>
            <person name="Fitzgerald M."/>
            <person name="Haas B.J."/>
            <person name="Zeng Q."/>
            <person name="Young S."/>
            <person name="Adiconis X."/>
            <person name="Fan L."/>
            <person name="Levin J.Z."/>
            <person name="Mitchell T.K."/>
            <person name="Okubara P.A."/>
            <person name="Farman M.L."/>
            <person name="Kohn L.M."/>
            <person name="Birren B."/>
            <person name="Ma L.-J."/>
            <person name="Dean R.A."/>
        </authorList>
    </citation>
    <scope>NUCLEOTIDE SEQUENCE</scope>
    <source>
        <strain evidence="7">R3-111a-1</strain>
    </source>
</reference>
<organism evidence="6">
    <name type="scientific">Gaeumannomyces tritici (strain R3-111a-1)</name>
    <name type="common">Wheat and barley take-all root rot fungus</name>
    <name type="synonym">Gaeumannomyces graminis var. tritici</name>
    <dbReference type="NCBI Taxonomy" id="644352"/>
    <lineage>
        <taxon>Eukaryota</taxon>
        <taxon>Fungi</taxon>
        <taxon>Dikarya</taxon>
        <taxon>Ascomycota</taxon>
        <taxon>Pezizomycotina</taxon>
        <taxon>Sordariomycetes</taxon>
        <taxon>Sordariomycetidae</taxon>
        <taxon>Magnaporthales</taxon>
        <taxon>Magnaporthaceae</taxon>
        <taxon>Gaeumannomyces</taxon>
    </lineage>
</organism>
<proteinExistence type="inferred from homology"/>
<evidence type="ECO:0000256" key="4">
    <source>
        <dbReference type="SAM" id="MobiDB-lite"/>
    </source>
</evidence>
<dbReference type="GO" id="GO:0003747">
    <property type="term" value="F:translation release factor activity"/>
    <property type="evidence" value="ECO:0007669"/>
    <property type="project" value="EnsemblFungi"/>
</dbReference>
<dbReference type="EnsemblFungi" id="EJT69696">
    <property type="protein sequence ID" value="EJT69696"/>
    <property type="gene ID" value="GGTG_12579"/>
</dbReference>
<feature type="domain" description="Prokaryotic-type class I peptide chain release factors" evidence="5">
    <location>
        <begin position="315"/>
        <end position="331"/>
    </location>
</feature>
<dbReference type="GO" id="GO:0070126">
    <property type="term" value="P:mitochondrial translational termination"/>
    <property type="evidence" value="ECO:0007669"/>
    <property type="project" value="EnsemblFungi"/>
</dbReference>
<dbReference type="SMART" id="SM00937">
    <property type="entry name" value="PCRF"/>
    <property type="match status" value="1"/>
</dbReference>
<sequence>MRSEQGEKKSNAKRPVEPKQEAKRECGIMLLAQWVCRRCLRSSPRPTFLQLIRKASTATEGNGGLPQILLLRARTLAAEHVQLKAALESGFEATKAKRAGEIASVAAALGAWEKARASIGELEALVASPAEDPEMRDLARDELETTRAELDALGGRLSAALTPRHPFADMPCLIELRPGPGGMEGRFFADQLFRMYQNVCVRRGYRSRVVSYELAEGAGDMKGSDGEMPLQEAILEVQHGGAYDVFRGESGMHRVQRVPATEKQGRTHTSAVAVWVLPSFPEAGEAGDDSSSADLDDPNSDLYVDPTEVRTETMRARGAGGQHVNKTESAIRLTHLPSGTVVSMQDSRSQQRNREEAWKILRSRVAAQRREQREEQAASMRSSVLSKDRITRGDKIRTYNYSQDRVTDHRSGVDAHNLPDAVQGGPSIDRILDSAREYMMGKDLRMLVADEEAAAAAATAGQSGGKGKK</sequence>
<dbReference type="SUPFAM" id="SSF75620">
    <property type="entry name" value="Release factor"/>
    <property type="match status" value="1"/>
</dbReference>
<name>J3PGF4_GAET3</name>
<dbReference type="EMBL" id="GL385403">
    <property type="protein sequence ID" value="EJT69696.1"/>
    <property type="molecule type" value="Genomic_DNA"/>
</dbReference>
<dbReference type="InterPro" id="IPR005139">
    <property type="entry name" value="PCRF"/>
</dbReference>
<dbReference type="eggNOG" id="KOG2726">
    <property type="taxonomic scope" value="Eukaryota"/>
</dbReference>
<evidence type="ECO:0000313" key="8">
    <source>
        <dbReference type="Proteomes" id="UP000006039"/>
    </source>
</evidence>
<dbReference type="GeneID" id="20353037"/>
<dbReference type="RefSeq" id="XP_009228744.1">
    <property type="nucleotide sequence ID" value="XM_009230480.1"/>
</dbReference>
<dbReference type="InterPro" id="IPR045853">
    <property type="entry name" value="Pep_chain_release_fac_I_sf"/>
</dbReference>
<feature type="region of interest" description="Disordered" evidence="4">
    <location>
        <begin position="283"/>
        <end position="302"/>
    </location>
</feature>
<dbReference type="Proteomes" id="UP000006039">
    <property type="component" value="Unassembled WGS sequence"/>
</dbReference>
<dbReference type="STRING" id="644352.J3PGF4"/>
<comment type="similarity">
    <text evidence="1">Belongs to the prokaryotic/mitochondrial release factor family.</text>
</comment>
<evidence type="ECO:0000256" key="2">
    <source>
        <dbReference type="ARBA" id="ARBA00022481"/>
    </source>
</evidence>
<keyword evidence="8" id="KW-1185">Reference proteome</keyword>
<dbReference type="PANTHER" id="PTHR43804:SF7">
    <property type="entry name" value="LD18447P"/>
    <property type="match status" value="1"/>
</dbReference>
<dbReference type="OrthoDB" id="2019491at2759"/>
<dbReference type="AlphaFoldDB" id="J3PGF4"/>
<reference evidence="8" key="1">
    <citation type="submission" date="2010-07" db="EMBL/GenBank/DDBJ databases">
        <title>The genome sequence of Gaeumannomyces graminis var. tritici strain R3-111a-1.</title>
        <authorList>
            <consortium name="The Broad Institute Genome Sequencing Platform"/>
            <person name="Ma L.-J."/>
            <person name="Dead R."/>
            <person name="Young S."/>
            <person name="Zeng Q."/>
            <person name="Koehrsen M."/>
            <person name="Alvarado L."/>
            <person name="Berlin A."/>
            <person name="Chapman S.B."/>
            <person name="Chen Z."/>
            <person name="Freedman E."/>
            <person name="Gellesch M."/>
            <person name="Goldberg J."/>
            <person name="Griggs A."/>
            <person name="Gujja S."/>
            <person name="Heilman E.R."/>
            <person name="Heiman D."/>
            <person name="Hepburn T."/>
            <person name="Howarth C."/>
            <person name="Jen D."/>
            <person name="Larson L."/>
            <person name="Mehta T."/>
            <person name="Neiman D."/>
            <person name="Pearson M."/>
            <person name="Roberts A."/>
            <person name="Saif S."/>
            <person name="Shea T."/>
            <person name="Shenoy N."/>
            <person name="Sisk P."/>
            <person name="Stolte C."/>
            <person name="Sykes S."/>
            <person name="Walk T."/>
            <person name="White J."/>
            <person name="Yandava C."/>
            <person name="Haas B."/>
            <person name="Nusbaum C."/>
            <person name="Birren B."/>
        </authorList>
    </citation>
    <scope>NUCLEOTIDE SEQUENCE [LARGE SCALE GENOMIC DNA]</scope>
    <source>
        <strain evidence="8">R3-111a-1</strain>
    </source>
</reference>
<dbReference type="VEuPathDB" id="FungiDB:GGTG_12579"/>
<evidence type="ECO:0000256" key="3">
    <source>
        <dbReference type="ARBA" id="ARBA00022917"/>
    </source>
</evidence>
<gene>
    <name evidence="7" type="primary">20353037</name>
    <name evidence="6" type="ORF">GGTG_12579</name>
</gene>
<evidence type="ECO:0000313" key="7">
    <source>
        <dbReference type="EnsemblFungi" id="EJT69696"/>
    </source>
</evidence>
<dbReference type="Gene3D" id="3.30.160.20">
    <property type="match status" value="1"/>
</dbReference>
<reference evidence="6" key="2">
    <citation type="submission" date="2010-07" db="EMBL/GenBank/DDBJ databases">
        <authorList>
            <consortium name="The Broad Institute Genome Sequencing Platform"/>
            <consortium name="Broad Institute Genome Sequencing Center for Infectious Disease"/>
            <person name="Ma L.-J."/>
            <person name="Dead R."/>
            <person name="Young S."/>
            <person name="Zeng Q."/>
            <person name="Koehrsen M."/>
            <person name="Alvarado L."/>
            <person name="Berlin A."/>
            <person name="Chapman S.B."/>
            <person name="Chen Z."/>
            <person name="Freedman E."/>
            <person name="Gellesch M."/>
            <person name="Goldberg J."/>
            <person name="Griggs A."/>
            <person name="Gujja S."/>
            <person name="Heilman E.R."/>
            <person name="Heiman D."/>
            <person name="Hepburn T."/>
            <person name="Howarth C."/>
            <person name="Jen D."/>
            <person name="Larson L."/>
            <person name="Mehta T."/>
            <person name="Neiman D."/>
            <person name="Pearson M."/>
            <person name="Roberts A."/>
            <person name="Saif S."/>
            <person name="Shea T."/>
            <person name="Shenoy N."/>
            <person name="Sisk P."/>
            <person name="Stolte C."/>
            <person name="Sykes S."/>
            <person name="Walk T."/>
            <person name="White J."/>
            <person name="Yandava C."/>
            <person name="Haas B."/>
            <person name="Nusbaum C."/>
            <person name="Birren B."/>
        </authorList>
    </citation>
    <scope>NUCLEOTIDE SEQUENCE</scope>
    <source>
        <strain evidence="6">R3-111a-1</strain>
    </source>
</reference>
<dbReference type="InterPro" id="IPR000352">
    <property type="entry name" value="Pep_chain_release_fac_I"/>
</dbReference>
<dbReference type="Gene3D" id="6.10.140.1950">
    <property type="match status" value="1"/>
</dbReference>